<dbReference type="AlphaFoldDB" id="A0A815X847"/>
<name>A0A815X847_9BILA</name>
<dbReference type="EMBL" id="CAJNOK010028567">
    <property type="protein sequence ID" value="CAF1436441.1"/>
    <property type="molecule type" value="Genomic_DNA"/>
</dbReference>
<reference evidence="3" key="1">
    <citation type="submission" date="2021-02" db="EMBL/GenBank/DDBJ databases">
        <authorList>
            <person name="Nowell W R."/>
        </authorList>
    </citation>
    <scope>NUCLEOTIDE SEQUENCE</scope>
</reference>
<evidence type="ECO:0000313" key="4">
    <source>
        <dbReference type="EMBL" id="CAF4233644.1"/>
    </source>
</evidence>
<dbReference type="Proteomes" id="UP000677228">
    <property type="component" value="Unassembled WGS sequence"/>
</dbReference>
<feature type="non-terminal residue" evidence="3">
    <location>
        <position position="1"/>
    </location>
</feature>
<evidence type="ECO:0000313" key="3">
    <source>
        <dbReference type="EMBL" id="CAF1554171.1"/>
    </source>
</evidence>
<evidence type="ECO:0000313" key="6">
    <source>
        <dbReference type="Proteomes" id="UP000663829"/>
    </source>
</evidence>
<dbReference type="Proteomes" id="UP000663829">
    <property type="component" value="Unassembled WGS sequence"/>
</dbReference>
<dbReference type="EMBL" id="CAJOBA010050360">
    <property type="protein sequence ID" value="CAF4233644.1"/>
    <property type="molecule type" value="Genomic_DNA"/>
</dbReference>
<organism evidence="3 6">
    <name type="scientific">Didymodactylos carnosus</name>
    <dbReference type="NCBI Taxonomy" id="1234261"/>
    <lineage>
        <taxon>Eukaryota</taxon>
        <taxon>Metazoa</taxon>
        <taxon>Spiralia</taxon>
        <taxon>Gnathifera</taxon>
        <taxon>Rotifera</taxon>
        <taxon>Eurotatoria</taxon>
        <taxon>Bdelloidea</taxon>
        <taxon>Philodinida</taxon>
        <taxon>Philodinidae</taxon>
        <taxon>Didymodactylos</taxon>
    </lineage>
</organism>
<feature type="coiled-coil region" evidence="1">
    <location>
        <begin position="23"/>
        <end position="53"/>
    </location>
</feature>
<keyword evidence="6" id="KW-1185">Reference proteome</keyword>
<feature type="non-terminal residue" evidence="3">
    <location>
        <position position="541"/>
    </location>
</feature>
<dbReference type="Proteomes" id="UP000682733">
    <property type="component" value="Unassembled WGS sequence"/>
</dbReference>
<dbReference type="EMBL" id="CAJOBC010093216">
    <property type="protein sequence ID" value="CAF4415351.1"/>
    <property type="molecule type" value="Genomic_DNA"/>
</dbReference>
<evidence type="ECO:0000256" key="1">
    <source>
        <dbReference type="SAM" id="Coils"/>
    </source>
</evidence>
<evidence type="ECO:0000313" key="5">
    <source>
        <dbReference type="EMBL" id="CAF4415351.1"/>
    </source>
</evidence>
<feature type="coiled-coil region" evidence="1">
    <location>
        <begin position="362"/>
        <end position="431"/>
    </location>
</feature>
<dbReference type="Proteomes" id="UP000681722">
    <property type="component" value="Unassembled WGS sequence"/>
</dbReference>
<dbReference type="EMBL" id="CAJNOQ010027518">
    <property type="protein sequence ID" value="CAF1554171.1"/>
    <property type="molecule type" value="Genomic_DNA"/>
</dbReference>
<accession>A0A815X847</accession>
<gene>
    <name evidence="3" type="ORF">GPM918_LOCUS39384</name>
    <name evidence="2" type="ORF">OVA965_LOCUS34261</name>
    <name evidence="5" type="ORF">SRO942_LOCUS40253</name>
    <name evidence="4" type="ORF">TMI583_LOCUS35178</name>
</gene>
<sequence length="541" mass="64110">SINQLKLLNFNNLENISTLRELIRVWSQICRELQEKNDQIQEQLQLNQDEKQTMFNAYYSLCNYIQHIKEKLINVNYDTVQNELTYDQFESTFQLNETVNRLNYENQQLKQDIIKQTSIHQQQQPQTIIPSDVNDFVLTSIPKPNLLDTSIQTDSIEDNKNESIELINRLHQLNSQIENELDFVPLQQVDQHPLDKIEFLFHHLKSQLFSEISRCEQYAQANNQWQTYFEKNYAQEFQTKFGHLLPFEQGLIDEHLTLEQFVDKLLNIIQQNDIRSKQRVREMFDDVVQFNDLNEDALEQQLQTIKQQFEYYKQKSIQPMSSDAVIKDQQMPPIEERLQTVALQTKENDEQTSKLEKALDLLKIETSKLKSSQDEIEQLKSDHQQQSESLTNINDQLLRMTLDTELLHSDNLALIEKKHQLEMQLDQMNEQYTSIININKYNEIVIEQLKFTVEEQQKIKLNVRDEETQTTMAEQNDIALQISVDTDDHQSQTEFIKKENNNHYTQTDITKLQSTECQSNLMIDTNDQETQTQLVNQLWTL</sequence>
<keyword evidence="1" id="KW-0175">Coiled coil</keyword>
<proteinExistence type="predicted"/>
<comment type="caution">
    <text evidence="3">The sequence shown here is derived from an EMBL/GenBank/DDBJ whole genome shotgun (WGS) entry which is preliminary data.</text>
</comment>
<protein>
    <submittedName>
        <fullName evidence="3">Uncharacterized protein</fullName>
    </submittedName>
</protein>
<evidence type="ECO:0000313" key="2">
    <source>
        <dbReference type="EMBL" id="CAF1436441.1"/>
    </source>
</evidence>